<evidence type="ECO:0000256" key="1">
    <source>
        <dbReference type="SAM" id="MobiDB-lite"/>
    </source>
</evidence>
<evidence type="ECO:0000313" key="2">
    <source>
        <dbReference type="EMBL" id="CED83934.1"/>
    </source>
</evidence>
<feature type="compositionally biased region" description="Polar residues" evidence="1">
    <location>
        <begin position="22"/>
        <end position="32"/>
    </location>
</feature>
<accession>A0A0F7STF9</accession>
<proteinExistence type="predicted"/>
<reference evidence="2" key="1">
    <citation type="submission" date="2014-08" db="EMBL/GenBank/DDBJ databases">
        <authorList>
            <person name="Sharma Rahul"/>
            <person name="Thines Marco"/>
        </authorList>
    </citation>
    <scope>NUCLEOTIDE SEQUENCE</scope>
</reference>
<dbReference type="EMBL" id="LN483157">
    <property type="protein sequence ID" value="CED83934.1"/>
    <property type="molecule type" value="Genomic_DNA"/>
</dbReference>
<protein>
    <submittedName>
        <fullName evidence="2">Uncharacterized protein</fullName>
    </submittedName>
</protein>
<feature type="region of interest" description="Disordered" evidence="1">
    <location>
        <begin position="1"/>
        <end position="33"/>
    </location>
</feature>
<sequence length="157" mass="17685">MPPRKVLQSSKKSHTPSEIKEQTISNSQTSEVSDGGDLATLLSQLQGAVAKKQKASKKALMIQSTDEAALWISRLEETYAERKKAHQVLCDESFALLEKDQEEVIDSIEKLMQLENQFKEFCDHLKIEQVDSARFRESAVHGYMVDLEETLLGTNTT</sequence>
<organism evidence="2">
    <name type="scientific">Phaffia rhodozyma</name>
    <name type="common">Yeast</name>
    <name type="synonym">Xanthophyllomyces dendrorhous</name>
    <dbReference type="NCBI Taxonomy" id="264483"/>
    <lineage>
        <taxon>Eukaryota</taxon>
        <taxon>Fungi</taxon>
        <taxon>Dikarya</taxon>
        <taxon>Basidiomycota</taxon>
        <taxon>Agaricomycotina</taxon>
        <taxon>Tremellomycetes</taxon>
        <taxon>Cystofilobasidiales</taxon>
        <taxon>Mrakiaceae</taxon>
        <taxon>Phaffia</taxon>
    </lineage>
</organism>
<dbReference type="AlphaFoldDB" id="A0A0F7STF9"/>
<name>A0A0F7STF9_PHARH</name>